<dbReference type="RefSeq" id="WP_274543356.1">
    <property type="nucleotide sequence ID" value="NZ_CP163429.1"/>
</dbReference>
<gene>
    <name evidence="1" type="ORF">AB5J57_14520</name>
</gene>
<accession>A0AB39LPC0</accession>
<sequence length="40" mass="4547">MTNRKRLGYLSPIELEEKHCADRATAERTHLNPCHPLGTS</sequence>
<dbReference type="EMBL" id="CP163429">
    <property type="protein sequence ID" value="XDP94667.1"/>
    <property type="molecule type" value="Genomic_DNA"/>
</dbReference>
<reference evidence="1" key="1">
    <citation type="submission" date="2024-07" db="EMBL/GenBank/DDBJ databases">
        <authorList>
            <person name="Yu S.T."/>
        </authorList>
    </citation>
    <scope>NUCLEOTIDE SEQUENCE</scope>
    <source>
        <strain evidence="1">R02</strain>
    </source>
</reference>
<evidence type="ECO:0008006" key="2">
    <source>
        <dbReference type="Google" id="ProtNLM"/>
    </source>
</evidence>
<name>A0AB39LPC0_9ACTN</name>
<protein>
    <recommendedName>
        <fullName evidence="2">Integrase</fullName>
    </recommendedName>
</protein>
<proteinExistence type="predicted"/>
<organism evidence="1">
    <name type="scientific">Streptomyces sp. R02</name>
    <dbReference type="NCBI Taxonomy" id="3238623"/>
    <lineage>
        <taxon>Bacteria</taxon>
        <taxon>Bacillati</taxon>
        <taxon>Actinomycetota</taxon>
        <taxon>Actinomycetes</taxon>
        <taxon>Kitasatosporales</taxon>
        <taxon>Streptomycetaceae</taxon>
        <taxon>Streptomyces</taxon>
    </lineage>
</organism>
<dbReference type="AlphaFoldDB" id="A0AB39LPC0"/>
<evidence type="ECO:0000313" key="1">
    <source>
        <dbReference type="EMBL" id="XDP94667.1"/>
    </source>
</evidence>